<organism evidence="26 27">
    <name type="scientific">Bagarius yarrelli</name>
    <name type="common">Goonch</name>
    <name type="synonym">Bagrus yarrelli</name>
    <dbReference type="NCBI Taxonomy" id="175774"/>
    <lineage>
        <taxon>Eukaryota</taxon>
        <taxon>Metazoa</taxon>
        <taxon>Chordata</taxon>
        <taxon>Craniata</taxon>
        <taxon>Vertebrata</taxon>
        <taxon>Euteleostomi</taxon>
        <taxon>Actinopterygii</taxon>
        <taxon>Neopterygii</taxon>
        <taxon>Teleostei</taxon>
        <taxon>Ostariophysi</taxon>
        <taxon>Siluriformes</taxon>
        <taxon>Sisoridae</taxon>
        <taxon>Sisorinae</taxon>
        <taxon>Bagarius</taxon>
    </lineage>
</organism>
<evidence type="ECO:0000256" key="8">
    <source>
        <dbReference type="ARBA" id="ARBA00022737"/>
    </source>
</evidence>
<comment type="caution">
    <text evidence="26">The sequence shown here is derived from an EMBL/GenBank/DDBJ whole genome shotgun (WGS) entry which is preliminary data.</text>
</comment>
<dbReference type="Pfam" id="PF07714">
    <property type="entry name" value="PK_Tyr_Ser-Thr"/>
    <property type="match status" value="1"/>
</dbReference>
<dbReference type="Gene3D" id="3.30.200.20">
    <property type="entry name" value="Phosphorylase Kinase, domain 1"/>
    <property type="match status" value="1"/>
</dbReference>
<dbReference type="CDD" id="cd10481">
    <property type="entry name" value="EphR_LBD_A3"/>
    <property type="match status" value="1"/>
</dbReference>
<dbReference type="AlphaFoldDB" id="A0A556TXN8"/>
<dbReference type="GO" id="GO:0030425">
    <property type="term" value="C:dendrite"/>
    <property type="evidence" value="ECO:0007669"/>
    <property type="project" value="TreeGrafter"/>
</dbReference>
<dbReference type="SMART" id="SM00454">
    <property type="entry name" value="SAM"/>
    <property type="match status" value="1"/>
</dbReference>
<dbReference type="GO" id="GO:0005886">
    <property type="term" value="C:plasma membrane"/>
    <property type="evidence" value="ECO:0007669"/>
    <property type="project" value="UniProtKB-SubCell"/>
</dbReference>
<dbReference type="Pfam" id="PF25599">
    <property type="entry name" value="Ephrin_CRD"/>
    <property type="match status" value="1"/>
</dbReference>
<dbReference type="SUPFAM" id="SSF56112">
    <property type="entry name" value="Protein kinase-like (PK-like)"/>
    <property type="match status" value="1"/>
</dbReference>
<feature type="disulfide bond" evidence="20">
    <location>
        <begin position="76"/>
        <end position="194"/>
    </location>
</feature>
<keyword evidence="8" id="KW-0677">Repeat</keyword>
<dbReference type="FunFam" id="2.60.40.10:FF:000041">
    <property type="entry name" value="ephrin type-A receptor 3"/>
    <property type="match status" value="1"/>
</dbReference>
<keyword evidence="6" id="KW-0812">Transmembrane</keyword>
<name>A0A556TXN8_BAGYA</name>
<dbReference type="Pfam" id="PF00536">
    <property type="entry name" value="SAM_1"/>
    <property type="match status" value="1"/>
</dbReference>
<dbReference type="InterPro" id="IPR050449">
    <property type="entry name" value="Ephrin_rcpt_TKs"/>
</dbReference>
<dbReference type="EC" id="2.7.10.1" evidence="2"/>
<dbReference type="FunFam" id="2.60.40.1770:FF:000001">
    <property type="entry name" value="Ephrin type-A receptor 5"/>
    <property type="match status" value="1"/>
</dbReference>
<dbReference type="InterPro" id="IPR027936">
    <property type="entry name" value="Eph_TM"/>
</dbReference>
<evidence type="ECO:0000256" key="2">
    <source>
        <dbReference type="ARBA" id="ARBA00011902"/>
    </source>
</evidence>
<dbReference type="InterPro" id="IPR011641">
    <property type="entry name" value="Tyr-kin_ephrin_A/B_rcpt-like"/>
</dbReference>
<dbReference type="FunFam" id="3.30.200.20:FF:000001">
    <property type="entry name" value="Ephrin type-A receptor 5"/>
    <property type="match status" value="1"/>
</dbReference>
<dbReference type="Pfam" id="PF07699">
    <property type="entry name" value="Ephrin_rec_like"/>
    <property type="match status" value="1"/>
</dbReference>
<dbReference type="InterPro" id="IPR020635">
    <property type="entry name" value="Tyr_kinase_cat_dom"/>
</dbReference>
<dbReference type="OrthoDB" id="4062651at2759"/>
<dbReference type="PROSITE" id="PS00791">
    <property type="entry name" value="RECEPTOR_TYR_KIN_V_2"/>
    <property type="match status" value="1"/>
</dbReference>
<evidence type="ECO:0000256" key="16">
    <source>
        <dbReference type="ARBA" id="ARBA00023180"/>
    </source>
</evidence>
<keyword evidence="12" id="KW-1133">Transmembrane helix</keyword>
<feature type="domain" description="Fibronectin type-III" evidence="24">
    <location>
        <begin position="330"/>
        <end position="440"/>
    </location>
</feature>
<evidence type="ECO:0000256" key="14">
    <source>
        <dbReference type="ARBA" id="ARBA00023137"/>
    </source>
</evidence>
<evidence type="ECO:0000313" key="27">
    <source>
        <dbReference type="Proteomes" id="UP000319801"/>
    </source>
</evidence>
<evidence type="ECO:0000259" key="25">
    <source>
        <dbReference type="PROSITE" id="PS51550"/>
    </source>
</evidence>
<dbReference type="FunFam" id="2.60.120.260:FF:000001">
    <property type="entry name" value="Ephrin type-A receptor 7"/>
    <property type="match status" value="1"/>
</dbReference>
<dbReference type="InterPro" id="IPR008979">
    <property type="entry name" value="Galactose-bd-like_sf"/>
</dbReference>
<dbReference type="PROSITE" id="PS50853">
    <property type="entry name" value="FN3"/>
    <property type="match status" value="2"/>
</dbReference>
<dbReference type="SUPFAM" id="SSF49785">
    <property type="entry name" value="Galactose-binding domain-like"/>
    <property type="match status" value="1"/>
</dbReference>
<dbReference type="InterPro" id="IPR036116">
    <property type="entry name" value="FN3_sf"/>
</dbReference>
<dbReference type="PIRSF" id="PIRSF000666">
    <property type="entry name" value="TyrPK_ephrin_receptor"/>
    <property type="match status" value="1"/>
</dbReference>
<evidence type="ECO:0000256" key="11">
    <source>
        <dbReference type="ARBA" id="ARBA00022840"/>
    </source>
</evidence>
<dbReference type="Pfam" id="PF00041">
    <property type="entry name" value="fn3"/>
    <property type="match status" value="1"/>
</dbReference>
<dbReference type="Proteomes" id="UP000319801">
    <property type="component" value="Unassembled WGS sequence"/>
</dbReference>
<dbReference type="InterPro" id="IPR013783">
    <property type="entry name" value="Ig-like_fold"/>
</dbReference>
<dbReference type="Pfam" id="PF14575">
    <property type="entry name" value="EphA2_TM"/>
    <property type="match status" value="1"/>
</dbReference>
<evidence type="ECO:0000256" key="20">
    <source>
        <dbReference type="PIRSR" id="PIRSR000666-3"/>
    </source>
</evidence>
<evidence type="ECO:0000256" key="6">
    <source>
        <dbReference type="ARBA" id="ARBA00022692"/>
    </source>
</evidence>
<keyword evidence="7" id="KW-0732">Signal</keyword>
<dbReference type="FunFam" id="2.10.50.10:FF:000001">
    <property type="entry name" value="Ephrin type-A receptor 5"/>
    <property type="match status" value="1"/>
</dbReference>
<keyword evidence="9 19" id="KW-0547">Nucleotide-binding</keyword>
<dbReference type="Gene3D" id="2.10.50.10">
    <property type="entry name" value="Tumor Necrosis Factor Receptor, subunit A, domain 2"/>
    <property type="match status" value="1"/>
</dbReference>
<dbReference type="SUPFAM" id="SSF47769">
    <property type="entry name" value="SAM/Pointed domain"/>
    <property type="match status" value="1"/>
</dbReference>
<dbReference type="EMBL" id="VCAZ01000027">
    <property type="protein sequence ID" value="TSL16033.1"/>
    <property type="molecule type" value="Genomic_DNA"/>
</dbReference>
<dbReference type="PRINTS" id="PR00014">
    <property type="entry name" value="FNTYPEIII"/>
</dbReference>
<dbReference type="GO" id="GO:0005005">
    <property type="term" value="F:transmembrane-ephrin receptor activity"/>
    <property type="evidence" value="ECO:0007669"/>
    <property type="project" value="TreeGrafter"/>
</dbReference>
<dbReference type="PROSITE" id="PS00109">
    <property type="entry name" value="PROTEIN_KINASE_TYR"/>
    <property type="match status" value="1"/>
</dbReference>
<evidence type="ECO:0000259" key="24">
    <source>
        <dbReference type="PROSITE" id="PS50853"/>
    </source>
</evidence>
<feature type="domain" description="SAM" evidence="23">
    <location>
        <begin position="850"/>
        <end position="914"/>
    </location>
</feature>
<dbReference type="GO" id="GO:0005524">
    <property type="term" value="F:ATP binding"/>
    <property type="evidence" value="ECO:0007669"/>
    <property type="project" value="UniProtKB-UniRule"/>
</dbReference>
<feature type="domain" description="Fibronectin type-III" evidence="24">
    <location>
        <begin position="441"/>
        <end position="536"/>
    </location>
</feature>
<dbReference type="PRINTS" id="PR00109">
    <property type="entry name" value="TYRKINASE"/>
</dbReference>
<evidence type="ECO:0000256" key="17">
    <source>
        <dbReference type="ARBA" id="ARBA00051243"/>
    </source>
</evidence>
<evidence type="ECO:0000256" key="21">
    <source>
        <dbReference type="PROSITE-ProRule" id="PRU10141"/>
    </source>
</evidence>
<dbReference type="SMART" id="SM00219">
    <property type="entry name" value="TyrKc"/>
    <property type="match status" value="1"/>
</dbReference>
<evidence type="ECO:0000256" key="19">
    <source>
        <dbReference type="PIRSR" id="PIRSR000666-2"/>
    </source>
</evidence>
<dbReference type="InterPro" id="IPR001426">
    <property type="entry name" value="Tyr_kinase_rcpt_V_CS"/>
</dbReference>
<dbReference type="PANTHER" id="PTHR46877">
    <property type="entry name" value="EPH RECEPTOR A5"/>
    <property type="match status" value="1"/>
</dbReference>
<dbReference type="InterPro" id="IPR000719">
    <property type="entry name" value="Prot_kinase_dom"/>
</dbReference>
<evidence type="ECO:0000259" key="22">
    <source>
        <dbReference type="PROSITE" id="PS50011"/>
    </source>
</evidence>
<evidence type="ECO:0000256" key="18">
    <source>
        <dbReference type="PIRSR" id="PIRSR000666-1"/>
    </source>
</evidence>
<evidence type="ECO:0000256" key="4">
    <source>
        <dbReference type="ARBA" id="ARBA00022553"/>
    </source>
</evidence>
<dbReference type="InterPro" id="IPR008266">
    <property type="entry name" value="Tyr_kinase_AS"/>
</dbReference>
<evidence type="ECO:0000256" key="3">
    <source>
        <dbReference type="ARBA" id="ARBA00022475"/>
    </source>
</evidence>
<dbReference type="InterPro" id="IPR034266">
    <property type="entry name" value="EphA3_rcpt_lig-bd"/>
</dbReference>
<keyword evidence="11 19" id="KW-0067">ATP-binding</keyword>
<evidence type="ECO:0000256" key="7">
    <source>
        <dbReference type="ARBA" id="ARBA00022729"/>
    </source>
</evidence>
<feature type="domain" description="Eph LBD" evidence="25">
    <location>
        <begin position="34"/>
        <end position="212"/>
    </location>
</feature>
<dbReference type="FunFam" id="1.10.510.10:FF:000019">
    <property type="entry name" value="Ephrin type-A receptor 5"/>
    <property type="match status" value="1"/>
</dbReference>
<keyword evidence="10" id="KW-0418">Kinase</keyword>
<dbReference type="SMART" id="SM01411">
    <property type="entry name" value="Ephrin_rec_like"/>
    <property type="match status" value="1"/>
</dbReference>
<dbReference type="Gene3D" id="2.60.40.1770">
    <property type="entry name" value="ephrin a2 ectodomain"/>
    <property type="match status" value="1"/>
</dbReference>
<evidence type="ECO:0000256" key="10">
    <source>
        <dbReference type="ARBA" id="ARBA00022777"/>
    </source>
</evidence>
<dbReference type="SUPFAM" id="SSF49265">
    <property type="entry name" value="Fibronectin type III"/>
    <property type="match status" value="1"/>
</dbReference>
<accession>A0A556TXN8</accession>
<keyword evidence="3" id="KW-1003">Cell membrane</keyword>
<evidence type="ECO:0000256" key="9">
    <source>
        <dbReference type="ARBA" id="ARBA00022741"/>
    </source>
</evidence>
<dbReference type="Pfam" id="PF01404">
    <property type="entry name" value="Ephrin_lbd"/>
    <property type="match status" value="1"/>
</dbReference>
<dbReference type="FunFam" id="2.60.40.10:FF:000045">
    <property type="entry name" value="Ephrin type-A receptor 5"/>
    <property type="match status" value="1"/>
</dbReference>
<dbReference type="Gene3D" id="1.10.510.10">
    <property type="entry name" value="Transferase(Phosphotransferase) domain 1"/>
    <property type="match status" value="1"/>
</dbReference>
<dbReference type="Gene3D" id="2.60.40.10">
    <property type="entry name" value="Immunoglobulins"/>
    <property type="match status" value="2"/>
</dbReference>
<proteinExistence type="predicted"/>
<dbReference type="Gene3D" id="1.10.150.50">
    <property type="entry name" value="Transcription Factor, Ets-1"/>
    <property type="match status" value="1"/>
</dbReference>
<keyword evidence="5" id="KW-0808">Transferase</keyword>
<dbReference type="Gene3D" id="2.60.120.260">
    <property type="entry name" value="Galactose-binding domain-like"/>
    <property type="match status" value="1"/>
</dbReference>
<evidence type="ECO:0000256" key="15">
    <source>
        <dbReference type="ARBA" id="ARBA00023170"/>
    </source>
</evidence>
<feature type="disulfide bond" evidence="20">
    <location>
        <begin position="111"/>
        <end position="121"/>
    </location>
</feature>
<keyword evidence="15 26" id="KW-0675">Receptor</keyword>
<dbReference type="InterPro" id="IPR001245">
    <property type="entry name" value="Ser-Thr/Tyr_kinase_cat_dom"/>
</dbReference>
<evidence type="ECO:0000256" key="5">
    <source>
        <dbReference type="ARBA" id="ARBA00022679"/>
    </source>
</evidence>
<protein>
    <recommendedName>
        <fullName evidence="2">receptor protein-tyrosine kinase</fullName>
        <ecNumber evidence="2">2.7.10.1</ecNumber>
    </recommendedName>
</protein>
<keyword evidence="4" id="KW-0597">Phosphoprotein</keyword>
<keyword evidence="14" id="KW-0829">Tyrosine-protein kinase</keyword>
<keyword evidence="16" id="KW-0325">Glycoprotein</keyword>
<keyword evidence="27" id="KW-1185">Reference proteome</keyword>
<feature type="binding site" evidence="19 21">
    <location>
        <position position="602"/>
    </location>
    <ligand>
        <name>ATP</name>
        <dbReference type="ChEBI" id="CHEBI:30616"/>
    </ligand>
</feature>
<dbReference type="InterPro" id="IPR011009">
    <property type="entry name" value="Kinase-like_dom_sf"/>
</dbReference>
<evidence type="ECO:0000256" key="1">
    <source>
        <dbReference type="ARBA" id="ARBA00004251"/>
    </source>
</evidence>
<dbReference type="InterPro" id="IPR001090">
    <property type="entry name" value="Ephrin_rcpt_lig-bd_dom"/>
</dbReference>
<evidence type="ECO:0000259" key="23">
    <source>
        <dbReference type="PROSITE" id="PS50105"/>
    </source>
</evidence>
<sequence length="922" mass="103473">MELDVSCHYRTRADIFITVNRKLSAVWKQPAVLVVNLLDSKASQGELGWISYPSHGWEEISGVDEHYTPIRTFQVCNVMEYSQNNWLRTNWIPRNSAQKIYVELKFTLRDCNSIPLVLGTCKETFNLHYLETDEDQGSKFREHQFSKIDTIAADESFTQMDLGDRILKLNTEVREVGPVTKKGFYLAFQDVGACVALVSVRVYFKKCPFTVRNLAMFPDTVPMDTQSLVEVKGSCVNNSKEEDPPKMYCSTEGEWLVPIGKCLCNIGYEDRGVTCQACRPGFYKASSGNMKCSKCPPHSYTHKEGAVHCSCEKNYFRADGDPVSMACTRPPSAPRNVISVINETSVILDWSWPEDTGGRKDLMFKVVCKRCLVGTKQCEPCRGAVRFLPRSSGLTNTTVTVADLLAHTNYTFEIEAENGVSSLAHEMRPYASVTITTNQAAPSQVTIIKKDRTSRNSISLSWLEPERPNGIILDYEVKYYEKQEQETSYTILRCKGTNVTLNGLKPETKYLLQIRARTAAGYGSSSRKFEFETSPDLRLPGIRTYVDPHTYEDPSQAVHEFAKELDASCIAIDKVVGAGEFGEVCSGRLKLPSKKEICVAIKTLKAGYTETQRRDFLSEASIMGQFDHPNIIRLEGVVTRIFCSPAETQKRHQKNDAQFTVIQLVGMLRGIVSGMKYLSDMGYVHRDLAARNILVNSNLVCKVSDFGLSRVLEDDPEAAYTTRGGKIPIRWTAPEAIAYRKFTSASDVWSYGIVLWEVLSYGERPYWEMSNQDVIKAVDEGYRLPPPMDCPAPLYQLMLDCWQKDRNNRPKFEQIVSILDKLIRNPGSLKITASTSSRPVNQLQTSTDITSFSTVGHWLESARTLPCKEAFSGVSYSSCDTLPKTSAEEFKKVGVMFVGPQKNIVSSIKALETHSKNGPVPV</sequence>
<feature type="binding site" evidence="19">
    <location>
        <begin position="576"/>
        <end position="584"/>
    </location>
    <ligand>
        <name>ATP</name>
        <dbReference type="ChEBI" id="CHEBI:30616"/>
    </ligand>
</feature>
<dbReference type="PROSITE" id="PS00107">
    <property type="entry name" value="PROTEIN_KINASE_ATP"/>
    <property type="match status" value="1"/>
</dbReference>
<dbReference type="PROSITE" id="PS50011">
    <property type="entry name" value="PROTEIN_KINASE_DOM"/>
    <property type="match status" value="1"/>
</dbReference>
<dbReference type="CDD" id="cd00063">
    <property type="entry name" value="FN3"/>
    <property type="match status" value="2"/>
</dbReference>
<keyword evidence="13" id="KW-0472">Membrane</keyword>
<dbReference type="InterPro" id="IPR016257">
    <property type="entry name" value="Tyr_kinase_ephrin_rcpt"/>
</dbReference>
<comment type="subcellular location">
    <subcellularLocation>
        <location evidence="1">Cell membrane</location>
        <topology evidence="1">Single-pass type I membrane protein</topology>
    </subcellularLocation>
</comment>
<keyword evidence="20" id="KW-1015">Disulfide bond</keyword>
<dbReference type="PROSITE" id="PS50105">
    <property type="entry name" value="SAM_DOMAIN"/>
    <property type="match status" value="1"/>
</dbReference>
<evidence type="ECO:0000256" key="13">
    <source>
        <dbReference type="ARBA" id="ARBA00023136"/>
    </source>
</evidence>
<dbReference type="InterPro" id="IPR009030">
    <property type="entry name" value="Growth_fac_rcpt_cys_sf"/>
</dbReference>
<reference evidence="26 27" key="1">
    <citation type="journal article" date="2019" name="Genome Biol. Evol.">
        <title>Whole-Genome Sequencing of the Giant Devil Catfish, Bagarius yarrelli.</title>
        <authorList>
            <person name="Jiang W."/>
            <person name="Lv Y."/>
            <person name="Cheng L."/>
            <person name="Yang K."/>
            <person name="Chao B."/>
            <person name="Wang X."/>
            <person name="Li Y."/>
            <person name="Pan X."/>
            <person name="You X."/>
            <person name="Zhang Y."/>
            <person name="Yang J."/>
            <person name="Li J."/>
            <person name="Zhang X."/>
            <person name="Liu S."/>
            <person name="Sun C."/>
            <person name="Yang J."/>
            <person name="Shi Q."/>
        </authorList>
    </citation>
    <scope>NUCLEOTIDE SEQUENCE [LARGE SCALE GENOMIC DNA]</scope>
    <source>
        <strain evidence="26">JWS20170419001</strain>
        <tissue evidence="26">Muscle</tissue>
    </source>
</reference>
<dbReference type="SMART" id="SM00615">
    <property type="entry name" value="EPH_lbd"/>
    <property type="match status" value="1"/>
</dbReference>
<dbReference type="InterPro" id="IPR013761">
    <property type="entry name" value="SAM/pointed_sf"/>
</dbReference>
<dbReference type="SMART" id="SM00060">
    <property type="entry name" value="FN3"/>
    <property type="match status" value="2"/>
</dbReference>
<dbReference type="PROSITE" id="PS51550">
    <property type="entry name" value="EPH_LBD"/>
    <property type="match status" value="1"/>
</dbReference>
<feature type="active site" description="Proton acceptor" evidence="18">
    <location>
        <position position="687"/>
    </location>
</feature>
<dbReference type="InterPro" id="IPR017441">
    <property type="entry name" value="Protein_kinase_ATP_BS"/>
</dbReference>
<dbReference type="SUPFAM" id="SSF57184">
    <property type="entry name" value="Growth factor receptor domain"/>
    <property type="match status" value="1"/>
</dbReference>
<dbReference type="InterPro" id="IPR003961">
    <property type="entry name" value="FN3_dom"/>
</dbReference>
<comment type="catalytic activity">
    <reaction evidence="17">
        <text>L-tyrosyl-[protein] + ATP = O-phospho-L-tyrosyl-[protein] + ADP + H(+)</text>
        <dbReference type="Rhea" id="RHEA:10596"/>
        <dbReference type="Rhea" id="RHEA-COMP:10136"/>
        <dbReference type="Rhea" id="RHEA-COMP:20101"/>
        <dbReference type="ChEBI" id="CHEBI:15378"/>
        <dbReference type="ChEBI" id="CHEBI:30616"/>
        <dbReference type="ChEBI" id="CHEBI:46858"/>
        <dbReference type="ChEBI" id="CHEBI:61978"/>
        <dbReference type="ChEBI" id="CHEBI:456216"/>
        <dbReference type="EC" id="2.7.10.1"/>
    </reaction>
</comment>
<evidence type="ECO:0000256" key="12">
    <source>
        <dbReference type="ARBA" id="ARBA00022989"/>
    </source>
</evidence>
<dbReference type="PROSITE" id="PS00790">
    <property type="entry name" value="RECEPTOR_TYR_KIN_V_1"/>
    <property type="match status" value="1"/>
</dbReference>
<dbReference type="GO" id="GO:0007411">
    <property type="term" value="P:axon guidance"/>
    <property type="evidence" value="ECO:0007669"/>
    <property type="project" value="TreeGrafter"/>
</dbReference>
<feature type="domain" description="Protein kinase" evidence="22">
    <location>
        <begin position="570"/>
        <end position="823"/>
    </location>
</feature>
<gene>
    <name evidence="26" type="ORF">Baya_5841</name>
</gene>
<evidence type="ECO:0000313" key="26">
    <source>
        <dbReference type="EMBL" id="TSL16033.1"/>
    </source>
</evidence>
<dbReference type="InterPro" id="IPR001660">
    <property type="entry name" value="SAM"/>
</dbReference>
<dbReference type="PANTHER" id="PTHR46877:SF12">
    <property type="entry name" value="EPHRIN TYPE-A RECEPTOR 3"/>
    <property type="match status" value="1"/>
</dbReference>